<dbReference type="GO" id="GO:0032259">
    <property type="term" value="P:methylation"/>
    <property type="evidence" value="ECO:0007669"/>
    <property type="project" value="UniProtKB-KW"/>
</dbReference>
<dbReference type="InterPro" id="IPR045097">
    <property type="entry name" value="Thymidate_synth/dCMP_Mease"/>
</dbReference>
<dbReference type="CDD" id="cd00351">
    <property type="entry name" value="TS_Pyrimidine_HMase"/>
    <property type="match status" value="1"/>
</dbReference>
<dbReference type="NCBIfam" id="TIGR03284">
    <property type="entry name" value="thym_sym"/>
    <property type="match status" value="1"/>
</dbReference>
<dbReference type="RefSeq" id="WP_141360678.1">
    <property type="nucleotide sequence ID" value="NZ_BAAAJL010000007.1"/>
</dbReference>
<feature type="binding site" description="in other chain" evidence="4">
    <location>
        <begin position="222"/>
        <end position="224"/>
    </location>
    <ligand>
        <name>dUMP</name>
        <dbReference type="ChEBI" id="CHEBI:246422"/>
        <note>ligand shared between dimeric partners</note>
    </ligand>
</feature>
<dbReference type="InterPro" id="IPR000398">
    <property type="entry name" value="Thymidylate_synthase"/>
</dbReference>
<evidence type="ECO:0000256" key="2">
    <source>
        <dbReference type="ARBA" id="ARBA00022603"/>
    </source>
</evidence>
<keyword evidence="7" id="KW-1185">Reference proteome</keyword>
<dbReference type="AlphaFoldDB" id="A0A4Y4DPH7"/>
<dbReference type="GO" id="GO:0005829">
    <property type="term" value="C:cytosol"/>
    <property type="evidence" value="ECO:0007669"/>
    <property type="project" value="TreeGrafter"/>
</dbReference>
<feature type="binding site" evidence="4">
    <location>
        <position position="54"/>
    </location>
    <ligand>
        <name>(6R)-5,10-methylene-5,6,7,8-tetrahydrofolate</name>
        <dbReference type="ChEBI" id="CHEBI:15636"/>
    </ligand>
</feature>
<feature type="active site" description="Nucleophile" evidence="4">
    <location>
        <position position="160"/>
    </location>
</feature>
<comment type="caution">
    <text evidence="6">The sequence shown here is derived from an EMBL/GenBank/DDBJ whole genome shotgun (WGS) entry which is preliminary data.</text>
</comment>
<gene>
    <name evidence="6" type="primary">thyA_1</name>
    <name evidence="4" type="synonym">thyA</name>
    <name evidence="6" type="ORF">AUR04nite_00030</name>
</gene>
<comment type="catalytic activity">
    <reaction evidence="4">
        <text>dUMP + (6R)-5,10-methylene-5,6,7,8-tetrahydrofolate = 7,8-dihydrofolate + dTMP</text>
        <dbReference type="Rhea" id="RHEA:12104"/>
        <dbReference type="ChEBI" id="CHEBI:15636"/>
        <dbReference type="ChEBI" id="CHEBI:57451"/>
        <dbReference type="ChEBI" id="CHEBI:63528"/>
        <dbReference type="ChEBI" id="CHEBI:246422"/>
        <dbReference type="EC" id="2.1.1.45"/>
    </reaction>
</comment>
<dbReference type="PANTHER" id="PTHR11548">
    <property type="entry name" value="THYMIDYLATE SYNTHASE 1"/>
    <property type="match status" value="1"/>
</dbReference>
<feature type="domain" description="Thymidylate synthase/dCMP hydroxymethylase" evidence="5">
    <location>
        <begin position="6"/>
        <end position="279"/>
    </location>
</feature>
<reference evidence="6 7" key="1">
    <citation type="submission" date="2019-06" db="EMBL/GenBank/DDBJ databases">
        <title>Whole genome shotgun sequence of Glutamicibacter uratoxydans NBRC 15515.</title>
        <authorList>
            <person name="Hosoyama A."/>
            <person name="Uohara A."/>
            <person name="Ohji S."/>
            <person name="Ichikawa N."/>
        </authorList>
    </citation>
    <scope>NUCLEOTIDE SEQUENCE [LARGE SCALE GENOMIC DNA]</scope>
    <source>
        <strain evidence="6 7">NBRC 15515</strain>
    </source>
</reference>
<feature type="binding site" description="in other chain" evidence="4">
    <location>
        <position position="192"/>
    </location>
    <ligand>
        <name>dUMP</name>
        <dbReference type="ChEBI" id="CHEBI:246422"/>
        <note>ligand shared between dimeric partners</note>
    </ligand>
</feature>
<feature type="binding site" description="in other chain" evidence="4">
    <location>
        <begin position="181"/>
        <end position="184"/>
    </location>
    <ligand>
        <name>dUMP</name>
        <dbReference type="ChEBI" id="CHEBI:246422"/>
        <note>ligand shared between dimeric partners</note>
    </ligand>
</feature>
<dbReference type="PRINTS" id="PR00108">
    <property type="entry name" value="THYMDSNTHASE"/>
</dbReference>
<dbReference type="Proteomes" id="UP000316612">
    <property type="component" value="Unassembled WGS sequence"/>
</dbReference>
<dbReference type="EC" id="2.1.1.45" evidence="1 4"/>
<feature type="binding site" evidence="4">
    <location>
        <begin position="140"/>
        <end position="141"/>
    </location>
    <ligand>
        <name>dUMP</name>
        <dbReference type="ChEBI" id="CHEBI:246422"/>
        <note>ligand shared between dimeric partners</note>
    </ligand>
</feature>
<dbReference type="Gene3D" id="3.30.572.10">
    <property type="entry name" value="Thymidylate synthase/dCMP hydroxymethylase domain"/>
    <property type="match status" value="1"/>
</dbReference>
<keyword evidence="3 4" id="KW-0808">Transferase</keyword>
<dbReference type="HAMAP" id="MF_00008">
    <property type="entry name" value="Thymidy_synth_bact"/>
    <property type="match status" value="1"/>
</dbReference>
<sequence>MEADFAYHKALSLVLSIGEEREDRTGVGTKSAFGVNLEFDNTDTLPIITTKNVHFKSVIGELLWMLSGSTHVGDLRDKYGVTIWDEWQGWDGTIGPGYGAQWRRAWWTEAPVNPYSPVSVRKIDQMQNLIDGIRADPFSRRHIVNSWNVGQIDQMALPPCHTFFQCYVTKHGYLDLQLYQRSSDMFLGLPFNITQYAVLQRIIAQQTGYKPGWLHIQIGDAHIYQNHMDQVDELMGRLFVDCAPRLEITPQESIDDYKPEHFKLTGYESHPAIKAPVAV</sequence>
<comment type="similarity">
    <text evidence="4">Belongs to the thymidylate synthase family. Bacterial-type ThyA subfamily.</text>
</comment>
<keyword evidence="2 4" id="KW-0489">Methyltransferase</keyword>
<dbReference type="InterPro" id="IPR023451">
    <property type="entry name" value="Thymidate_synth/dCMP_Mease_dom"/>
</dbReference>
<proteinExistence type="inferred from homology"/>
<organism evidence="6 7">
    <name type="scientific">Glutamicibacter uratoxydans</name>
    <name type="common">Arthrobacter uratoxydans</name>
    <dbReference type="NCBI Taxonomy" id="43667"/>
    <lineage>
        <taxon>Bacteria</taxon>
        <taxon>Bacillati</taxon>
        <taxon>Actinomycetota</taxon>
        <taxon>Actinomycetes</taxon>
        <taxon>Micrococcales</taxon>
        <taxon>Micrococcaceae</taxon>
        <taxon>Glutamicibacter</taxon>
    </lineage>
</organism>
<dbReference type="EMBL" id="BJNY01000001">
    <property type="protein sequence ID" value="GED04471.1"/>
    <property type="molecule type" value="Genomic_DNA"/>
</dbReference>
<dbReference type="GO" id="GO:0004799">
    <property type="term" value="F:thymidylate synthase activity"/>
    <property type="evidence" value="ECO:0007669"/>
    <property type="project" value="UniProtKB-UniRule"/>
</dbReference>
<evidence type="ECO:0000313" key="6">
    <source>
        <dbReference type="EMBL" id="GED04471.1"/>
    </source>
</evidence>
<evidence type="ECO:0000256" key="3">
    <source>
        <dbReference type="ARBA" id="ARBA00022679"/>
    </source>
</evidence>
<keyword evidence="4" id="KW-0963">Cytoplasm</keyword>
<comment type="function">
    <text evidence="4">Catalyzes the reductive methylation of 2'-deoxyuridine-5'-monophosphate (dUMP) to 2'-deoxythymidine-5'-monophosphate (dTMP) while utilizing 5,10-methylenetetrahydrofolate (mTHF) as the methyl donor and reductant in the reaction, yielding dihydrofolate (DHF) as a by-product. This enzymatic reaction provides an intracellular de novo source of dTMP, an essential precursor for DNA biosynthesis.</text>
</comment>
<comment type="pathway">
    <text evidence="4">Pyrimidine metabolism; dTTP biosynthesis.</text>
</comment>
<evidence type="ECO:0000256" key="4">
    <source>
        <dbReference type="HAMAP-Rule" id="MF_00008"/>
    </source>
</evidence>
<keyword evidence="4" id="KW-0545">Nucleotide biosynthesis</keyword>
<name>A0A4Y4DPH7_GLUUR</name>
<dbReference type="UniPathway" id="UPA00575"/>
<comment type="subcellular location">
    <subcellularLocation>
        <location evidence="4">Cytoplasm</location>
    </subcellularLocation>
</comment>
<dbReference type="InterPro" id="IPR036926">
    <property type="entry name" value="Thymidate_synth/dCMP_Mease_sf"/>
</dbReference>
<dbReference type="PANTHER" id="PTHR11548:SF1">
    <property type="entry name" value="THYMIDYLATE SYNTHASE 1"/>
    <property type="match status" value="1"/>
</dbReference>
<protein>
    <recommendedName>
        <fullName evidence="1 4">Thymidylate synthase</fullName>
        <shortName evidence="4">TS</shortName>
        <shortName evidence="4">TSase</shortName>
        <ecNumber evidence="1 4">2.1.1.45</ecNumber>
    </recommendedName>
</protein>
<dbReference type="GO" id="GO:0006231">
    <property type="term" value="P:dTMP biosynthetic process"/>
    <property type="evidence" value="ECO:0007669"/>
    <property type="project" value="UniProtKB-UniRule"/>
</dbReference>
<feature type="binding site" evidence="4">
    <location>
        <position position="278"/>
    </location>
    <ligand>
        <name>(6R)-5,10-methylene-5,6,7,8-tetrahydrofolate</name>
        <dbReference type="ChEBI" id="CHEBI:15636"/>
    </ligand>
</feature>
<dbReference type="SUPFAM" id="SSF55831">
    <property type="entry name" value="Thymidylate synthase/dCMP hydroxymethylase"/>
    <property type="match status" value="1"/>
</dbReference>
<dbReference type="OrthoDB" id="9774633at2"/>
<evidence type="ECO:0000259" key="5">
    <source>
        <dbReference type="Pfam" id="PF00303"/>
    </source>
</evidence>
<feature type="binding site" description="in other chain" evidence="4">
    <location>
        <position position="24"/>
    </location>
    <ligand>
        <name>dUMP</name>
        <dbReference type="ChEBI" id="CHEBI:246422"/>
        <note>ligand shared between dimeric partners</note>
    </ligand>
</feature>
<evidence type="ECO:0000256" key="1">
    <source>
        <dbReference type="ARBA" id="ARBA00011947"/>
    </source>
</evidence>
<dbReference type="Pfam" id="PF00303">
    <property type="entry name" value="Thymidylat_synt"/>
    <property type="match status" value="1"/>
</dbReference>
<evidence type="ECO:0000313" key="7">
    <source>
        <dbReference type="Proteomes" id="UP000316612"/>
    </source>
</evidence>
<accession>A0A4Y4DPH7</accession>
<dbReference type="GO" id="GO:0006235">
    <property type="term" value="P:dTTP biosynthetic process"/>
    <property type="evidence" value="ECO:0007669"/>
    <property type="project" value="UniProtKB-UniRule"/>
</dbReference>
<comment type="subunit">
    <text evidence="4">Homodimer.</text>
</comment>
<feature type="binding site" evidence="4">
    <location>
        <position position="184"/>
    </location>
    <ligand>
        <name>(6R)-5,10-methylene-5,6,7,8-tetrahydrofolate</name>
        <dbReference type="ChEBI" id="CHEBI:15636"/>
    </ligand>
</feature>